<dbReference type="GO" id="GO:0009279">
    <property type="term" value="C:cell outer membrane"/>
    <property type="evidence" value="ECO:0007669"/>
    <property type="project" value="UniProtKB-SubCell"/>
</dbReference>
<accession>A0A7W5DRY8</accession>
<dbReference type="SUPFAM" id="SSF56935">
    <property type="entry name" value="Porins"/>
    <property type="match status" value="1"/>
</dbReference>
<dbReference type="RefSeq" id="WP_183413789.1">
    <property type="nucleotide sequence ID" value="NZ_JACHYB010000002.1"/>
</dbReference>
<comment type="caution">
    <text evidence="4">The sequence shown here is derived from an EMBL/GenBank/DDBJ whole genome shotgun (WGS) entry which is preliminary data.</text>
</comment>
<comment type="subcellular location">
    <subcellularLocation>
        <location evidence="1">Cell outer membrane</location>
    </subcellularLocation>
</comment>
<keyword evidence="5" id="KW-1185">Reference proteome</keyword>
<organism evidence="4 5">
    <name type="scientific">Microbacter margulisiae</name>
    <dbReference type="NCBI Taxonomy" id="1350067"/>
    <lineage>
        <taxon>Bacteria</taxon>
        <taxon>Pseudomonadati</taxon>
        <taxon>Bacteroidota</taxon>
        <taxon>Bacteroidia</taxon>
        <taxon>Bacteroidales</taxon>
        <taxon>Porphyromonadaceae</taxon>
        <taxon>Microbacter</taxon>
    </lineage>
</organism>
<keyword evidence="2" id="KW-0472">Membrane</keyword>
<dbReference type="InterPro" id="IPR036942">
    <property type="entry name" value="Beta-barrel_TonB_sf"/>
</dbReference>
<evidence type="ECO:0000313" key="4">
    <source>
        <dbReference type="EMBL" id="MBB3187994.1"/>
    </source>
</evidence>
<proteinExistence type="predicted"/>
<keyword evidence="3" id="KW-0998">Cell outer membrane</keyword>
<dbReference type="AlphaFoldDB" id="A0A7W5DRY8"/>
<sequence length="558" mass="62906">MKYSIYLLLLFGVIGTQIITAQVAKNDTIAKRNVIIERDYTPTAPEVHRIEANPIVTEPEIKTSPVTFSDQISPLSPSFDLHKWQAAVVQINQDRFHNGYALIGGGYYGNILGDLLLPIVNDPAQKLTFNTHVNSLFGDKQQHLVTNFGLNYTYYFHPFNLHIGAYFRREEFNYYGTDGIVTATKTFKDSINHFVNGGILAQIQSNPNSSKVNYSASIKYNSFVPGFGLHEQQINGFGNIEIPINTNQLGVSVNLANFSYNNHLAGTGYANYSVIGVNPYFNILGDIWKVHIGLKDDVATAGNNKRINFMPDITANINLIPSVMIYGGITGDYHVNSMENMMNNNRYLVPDLRVTDSYTPIDVFLGIKSTPFAGLLLNGSIDYKHSDKQYFYVNTVDSTSLHPFTTNYMDVPMFNVIYDNAQEATVDLSGHYNWKDEQVIFLEAKYHYWHTQTLAHAWMQPSFEFSTGIDKKVSQHIFLNANYYFAGGRYAMQLNGSSVMMKNINDVNLGASYSYSDWLTAFIRVNNILGLSPSFRYQTWYGYDAVGCNFQIGAAFSF</sequence>
<dbReference type="Gene3D" id="2.40.170.20">
    <property type="entry name" value="TonB-dependent receptor, beta-barrel domain"/>
    <property type="match status" value="1"/>
</dbReference>
<dbReference type="Proteomes" id="UP000544222">
    <property type="component" value="Unassembled WGS sequence"/>
</dbReference>
<name>A0A7W5DRY8_9PORP</name>
<evidence type="ECO:0000256" key="2">
    <source>
        <dbReference type="ARBA" id="ARBA00023136"/>
    </source>
</evidence>
<evidence type="ECO:0000256" key="1">
    <source>
        <dbReference type="ARBA" id="ARBA00004442"/>
    </source>
</evidence>
<evidence type="ECO:0000256" key="3">
    <source>
        <dbReference type="ARBA" id="ARBA00023237"/>
    </source>
</evidence>
<dbReference type="EMBL" id="JACHYB010000002">
    <property type="protein sequence ID" value="MBB3187994.1"/>
    <property type="molecule type" value="Genomic_DNA"/>
</dbReference>
<evidence type="ECO:0008006" key="6">
    <source>
        <dbReference type="Google" id="ProtNLM"/>
    </source>
</evidence>
<evidence type="ECO:0000313" key="5">
    <source>
        <dbReference type="Proteomes" id="UP000544222"/>
    </source>
</evidence>
<protein>
    <recommendedName>
        <fullName evidence="6">TonB-dependent receptor</fullName>
    </recommendedName>
</protein>
<reference evidence="4 5" key="1">
    <citation type="submission" date="2020-08" db="EMBL/GenBank/DDBJ databases">
        <title>Genomic Encyclopedia of Type Strains, Phase IV (KMG-IV): sequencing the most valuable type-strain genomes for metagenomic binning, comparative biology and taxonomic classification.</title>
        <authorList>
            <person name="Goeker M."/>
        </authorList>
    </citation>
    <scope>NUCLEOTIDE SEQUENCE [LARGE SCALE GENOMIC DNA]</scope>
    <source>
        <strain evidence="4 5">DSM 27471</strain>
    </source>
</reference>
<gene>
    <name evidence="4" type="ORF">FHX64_002192</name>
</gene>